<evidence type="ECO:0000259" key="4">
    <source>
        <dbReference type="PROSITE" id="PS50893"/>
    </source>
</evidence>
<dbReference type="InterPro" id="IPR051782">
    <property type="entry name" value="ABC_Transporter_VariousFunc"/>
</dbReference>
<keyword evidence="1" id="KW-0813">Transport</keyword>
<evidence type="ECO:0000256" key="3">
    <source>
        <dbReference type="ARBA" id="ARBA00022840"/>
    </source>
</evidence>
<dbReference type="Gene3D" id="3.40.50.300">
    <property type="entry name" value="P-loop containing nucleotide triphosphate hydrolases"/>
    <property type="match status" value="1"/>
</dbReference>
<dbReference type="PANTHER" id="PTHR42939">
    <property type="entry name" value="ABC TRANSPORTER ATP-BINDING PROTEIN ALBC-RELATED"/>
    <property type="match status" value="1"/>
</dbReference>
<dbReference type="Proteomes" id="UP000192727">
    <property type="component" value="Chromosome"/>
</dbReference>
<proteinExistence type="predicted"/>
<dbReference type="PROSITE" id="PS50893">
    <property type="entry name" value="ABC_TRANSPORTER_2"/>
    <property type="match status" value="1"/>
</dbReference>
<dbReference type="AlphaFoldDB" id="A0A1V0UUY6"/>
<name>A0A1V0UUY6_9BACL</name>
<reference evidence="5 6" key="1">
    <citation type="submission" date="2017-03" db="EMBL/GenBank/DDBJ databases">
        <title>Paenibacillus larvae genome sequencing.</title>
        <authorList>
            <person name="Dingman D.W."/>
        </authorList>
    </citation>
    <scope>NUCLEOTIDE SEQUENCE [LARGE SCALE GENOMIC DNA]</scope>
    <source>
        <strain evidence="5 6">SAG 10367</strain>
    </source>
</reference>
<dbReference type="SUPFAM" id="SSF52540">
    <property type="entry name" value="P-loop containing nucleoside triphosphate hydrolases"/>
    <property type="match status" value="1"/>
</dbReference>
<keyword evidence="2" id="KW-0547">Nucleotide-binding</keyword>
<keyword evidence="3" id="KW-0067">ATP-binding</keyword>
<evidence type="ECO:0000256" key="1">
    <source>
        <dbReference type="ARBA" id="ARBA00022448"/>
    </source>
</evidence>
<dbReference type="InterPro" id="IPR027417">
    <property type="entry name" value="P-loop_NTPase"/>
</dbReference>
<sequence>MEEAMISIQNLTFQHKGSPRKNLDRLNVDFHPGIINVLIGKNGSGKTTLFDLITNLIKRPEEIRGVPEDREIIYQLEGLLFPNVLKGKDLFRFFLYTDYKNKIKLSNAPYLDEHMAPSEIELMKRVWHAKYGQLSIGERRYLSILAITLMKRNLYIFDEPTSGVDPEARVQILKRIEALCLHTNAVVLLSTHTLHEFEKIHCKIHLLHQGKLKFEGSYMKFLESTQHHDPDQAFNQKVQ</sequence>
<organism evidence="5 6">
    <name type="scientific">Paenibacillus larvae subsp. pulvifaciens</name>
    <dbReference type="NCBI Taxonomy" id="1477"/>
    <lineage>
        <taxon>Bacteria</taxon>
        <taxon>Bacillati</taxon>
        <taxon>Bacillota</taxon>
        <taxon>Bacilli</taxon>
        <taxon>Bacillales</taxon>
        <taxon>Paenibacillaceae</taxon>
        <taxon>Paenibacillus</taxon>
    </lineage>
</organism>
<gene>
    <name evidence="5" type="ORF">B7C51_14725</name>
</gene>
<dbReference type="EMBL" id="CP020557">
    <property type="protein sequence ID" value="ARF68778.1"/>
    <property type="molecule type" value="Genomic_DNA"/>
</dbReference>
<dbReference type="GO" id="GO:0005524">
    <property type="term" value="F:ATP binding"/>
    <property type="evidence" value="ECO:0007669"/>
    <property type="project" value="UniProtKB-KW"/>
</dbReference>
<dbReference type="PANTHER" id="PTHR42939:SF1">
    <property type="entry name" value="ABC TRANSPORTER ATP-BINDING PROTEIN ALBC-RELATED"/>
    <property type="match status" value="1"/>
</dbReference>
<dbReference type="GO" id="GO:0016887">
    <property type="term" value="F:ATP hydrolysis activity"/>
    <property type="evidence" value="ECO:0007669"/>
    <property type="project" value="InterPro"/>
</dbReference>
<evidence type="ECO:0000313" key="6">
    <source>
        <dbReference type="Proteomes" id="UP000192727"/>
    </source>
</evidence>
<feature type="domain" description="ABC transporter" evidence="4">
    <location>
        <begin position="6"/>
        <end position="234"/>
    </location>
</feature>
<accession>A0A1V0UUY6</accession>
<dbReference type="Pfam" id="PF00005">
    <property type="entry name" value="ABC_tran"/>
    <property type="match status" value="1"/>
</dbReference>
<protein>
    <recommendedName>
        <fullName evidence="4">ABC transporter domain-containing protein</fullName>
    </recommendedName>
</protein>
<evidence type="ECO:0000256" key="2">
    <source>
        <dbReference type="ARBA" id="ARBA00022741"/>
    </source>
</evidence>
<evidence type="ECO:0000313" key="5">
    <source>
        <dbReference type="EMBL" id="ARF68778.1"/>
    </source>
</evidence>
<dbReference type="InterPro" id="IPR003439">
    <property type="entry name" value="ABC_transporter-like_ATP-bd"/>
</dbReference>